<reference evidence="2" key="1">
    <citation type="submission" date="2021-07" db="EMBL/GenBank/DDBJ databases">
        <authorList>
            <person name="Branca A.L. A."/>
        </authorList>
    </citation>
    <scope>NUCLEOTIDE SEQUENCE</scope>
</reference>
<dbReference type="EMBL" id="CAJVOS010000035">
    <property type="protein sequence ID" value="CAG8158296.1"/>
    <property type="molecule type" value="Genomic_DNA"/>
</dbReference>
<accession>A0A9W4HU71</accession>
<dbReference type="OrthoDB" id="3565018at2759"/>
<protein>
    <recommendedName>
        <fullName evidence="1">DUF7580 domain-containing protein</fullName>
    </recommendedName>
</protein>
<keyword evidence="3" id="KW-1185">Reference proteome</keyword>
<evidence type="ECO:0000259" key="1">
    <source>
        <dbReference type="Pfam" id="PF24476"/>
    </source>
</evidence>
<feature type="domain" description="DUF7580" evidence="1">
    <location>
        <begin position="53"/>
        <end position="356"/>
    </location>
</feature>
<dbReference type="InterPro" id="IPR056002">
    <property type="entry name" value="DUF7580"/>
</dbReference>
<proteinExistence type="predicted"/>
<evidence type="ECO:0000313" key="3">
    <source>
        <dbReference type="Proteomes" id="UP001153618"/>
    </source>
</evidence>
<organism evidence="2 3">
    <name type="scientific">Penicillium olsonii</name>
    <dbReference type="NCBI Taxonomy" id="99116"/>
    <lineage>
        <taxon>Eukaryota</taxon>
        <taxon>Fungi</taxon>
        <taxon>Dikarya</taxon>
        <taxon>Ascomycota</taxon>
        <taxon>Pezizomycotina</taxon>
        <taxon>Eurotiomycetes</taxon>
        <taxon>Eurotiomycetidae</taxon>
        <taxon>Eurotiales</taxon>
        <taxon>Aspergillaceae</taxon>
        <taxon>Penicillium</taxon>
    </lineage>
</organism>
<dbReference type="PANTHER" id="PTHR35186">
    <property type="entry name" value="ANK_REP_REGION DOMAIN-CONTAINING PROTEIN"/>
    <property type="match status" value="1"/>
</dbReference>
<evidence type="ECO:0000313" key="2">
    <source>
        <dbReference type="EMBL" id="CAG8158296.1"/>
    </source>
</evidence>
<sequence>MKKERVKSALERLETCTTRIDHWATRADKLQDDMPQGRLKLKFSASLSTIQGNATKLHDGISRNWCNDTSTHVARLLLEQRIVRPKRNKRSLQAASLSLVAQATCFGLSLLGDCNASSQWLNSEMKIEEPPSSTGNVRVTLSIPEDDHDSANLQHITSLCNVIRPPTHEFLEFSLDEKGSIKSRHSSKGTAVEYAEQTLTLGAILPHFQAKLPFAEVYGLAITLIASVLQLNHTPWLENTWSKSDIVFARAKTNIPSTVDLTYPSLVKEFYQDSNHQRLDRTPVNRTCLNLLALAIMLLEISSGKPVEQRFGDDQINKTLPNDQSHLQLADGWLKEEKAHGRLSTAFSQAILTCLQGYLNPDASFDNDEYCNAFKENALVPLEQEMQFLLFGPLR</sequence>
<dbReference type="Proteomes" id="UP001153618">
    <property type="component" value="Unassembled WGS sequence"/>
</dbReference>
<dbReference type="Pfam" id="PF24476">
    <property type="entry name" value="DUF7580"/>
    <property type="match status" value="1"/>
</dbReference>
<dbReference type="PANTHER" id="PTHR35186:SF4">
    <property type="entry name" value="PRION-INHIBITION AND PROPAGATION HELO DOMAIN-CONTAINING PROTEIN"/>
    <property type="match status" value="1"/>
</dbReference>
<dbReference type="AlphaFoldDB" id="A0A9W4HU71"/>
<comment type="caution">
    <text evidence="2">The sequence shown here is derived from an EMBL/GenBank/DDBJ whole genome shotgun (WGS) entry which is preliminary data.</text>
</comment>
<gene>
    <name evidence="2" type="ORF">POLS_LOCUS6281</name>
</gene>
<name>A0A9W4HU71_PENOL</name>